<comment type="caution">
    <text evidence="7">Lacks conserved residue(s) required for the propagation of feature annotation.</text>
</comment>
<dbReference type="Pfam" id="PF16363">
    <property type="entry name" value="GDP_Man_Dehyd"/>
    <property type="match status" value="1"/>
</dbReference>
<dbReference type="RefSeq" id="WP_109697251.1">
    <property type="nucleotide sequence ID" value="NZ_QGDD01000011.1"/>
</dbReference>
<evidence type="ECO:0000313" key="10">
    <source>
        <dbReference type="Proteomes" id="UP000245507"/>
    </source>
</evidence>
<dbReference type="GO" id="GO:0008446">
    <property type="term" value="F:GDP-mannose 4,6-dehydratase activity"/>
    <property type="evidence" value="ECO:0007669"/>
    <property type="project" value="UniProtKB-UniRule"/>
</dbReference>
<dbReference type="NCBIfam" id="TIGR01472">
    <property type="entry name" value="gmd"/>
    <property type="match status" value="1"/>
</dbReference>
<evidence type="ECO:0000256" key="1">
    <source>
        <dbReference type="ARBA" id="ARBA00000188"/>
    </source>
</evidence>
<keyword evidence="7" id="KW-0521">NADP</keyword>
<evidence type="ECO:0000256" key="2">
    <source>
        <dbReference type="ARBA" id="ARBA00001937"/>
    </source>
</evidence>
<dbReference type="InterPro" id="IPR016040">
    <property type="entry name" value="NAD(P)-bd_dom"/>
</dbReference>
<feature type="binding site" evidence="7">
    <location>
        <position position="207"/>
    </location>
    <ligand>
        <name>NADP(+)</name>
        <dbReference type="ChEBI" id="CHEBI:58349"/>
    </ligand>
</feature>
<evidence type="ECO:0000256" key="3">
    <source>
        <dbReference type="ARBA" id="ARBA00009263"/>
    </source>
</evidence>
<name>A0A316TFU3_9ACTN</name>
<dbReference type="FunFam" id="3.40.50.720:FF:000924">
    <property type="entry name" value="GDP-mannose 4,6 dehydratase"/>
    <property type="match status" value="1"/>
</dbReference>
<evidence type="ECO:0000256" key="7">
    <source>
        <dbReference type="HAMAP-Rule" id="MF_00955"/>
    </source>
</evidence>
<dbReference type="Gene3D" id="3.90.25.10">
    <property type="entry name" value="UDP-galactose 4-epimerase, domain 1"/>
    <property type="match status" value="1"/>
</dbReference>
<comment type="function">
    <text evidence="6 7">Catalyzes the conversion of GDP-D-mannose to GDP-4-dehydro-6-deoxy-D-mannose.</text>
</comment>
<comment type="caution">
    <text evidence="9">The sequence shown here is derived from an EMBL/GenBank/DDBJ whole genome shotgun (WGS) entry which is preliminary data.</text>
</comment>
<sequence length="325" mass="36583">MTKRALITGITGQDGSYLAELLLEKGYEVHGLVRRASTINRGRIDHLHQNSSLHLHYGDLTDGVSLVNLIREITPHEVYNLGAQSHVKVSFEMPEYTASTDATGTLRLLEAIRAAKIDCRFYQASTSEMFGATPPPQAENTTFYPRSPYGAAKLYAHWVTVNYREAYDLFAVSGILFNHESPRRGESFVTRKITLGVASIKLGVTDHLTLGNLDAIRDWGYAKEYVEGMWRMLQHDEPQDYVLATGIGTTVREFCDYAFKHAGLNWEDHVRYNESYERPTEVDALIGDASKAREVLGWKPDTDAEALARLMVDADHEQMSRLLGR</sequence>
<feature type="domain" description="NAD(P)-binding" evidence="8">
    <location>
        <begin position="6"/>
        <end position="311"/>
    </location>
</feature>
<dbReference type="PANTHER" id="PTHR43715:SF1">
    <property type="entry name" value="GDP-MANNOSE 4,6 DEHYDRATASE"/>
    <property type="match status" value="1"/>
</dbReference>
<dbReference type="InterPro" id="IPR036291">
    <property type="entry name" value="NAD(P)-bd_dom_sf"/>
</dbReference>
<dbReference type="HAMAP" id="MF_00955">
    <property type="entry name" value="GDP_Man_dehydratase"/>
    <property type="match status" value="1"/>
</dbReference>
<dbReference type="OrthoDB" id="9779041at2"/>
<comment type="similarity">
    <text evidence="3 7">Belongs to the NAD(P)-dependent epimerase/dehydratase family. GDP-mannose 4,6-dehydratase subfamily.</text>
</comment>
<dbReference type="EMBL" id="QGDD01000011">
    <property type="protein sequence ID" value="PWN01214.1"/>
    <property type="molecule type" value="Genomic_DNA"/>
</dbReference>
<dbReference type="Proteomes" id="UP000245507">
    <property type="component" value="Unassembled WGS sequence"/>
</dbReference>
<comment type="cofactor">
    <cofactor evidence="2 7">
        <name>NADP(+)</name>
        <dbReference type="ChEBI" id="CHEBI:58349"/>
    </cofactor>
</comment>
<evidence type="ECO:0000259" key="8">
    <source>
        <dbReference type="Pfam" id="PF16363"/>
    </source>
</evidence>
<protein>
    <recommendedName>
        <fullName evidence="4 7">GDP-mannose 4,6-dehydratase</fullName>
        <ecNumber evidence="4 7">4.2.1.47</ecNumber>
    </recommendedName>
    <alternativeName>
        <fullName evidence="7">GDP-D-mannose dehydratase</fullName>
    </alternativeName>
</protein>
<evidence type="ECO:0000256" key="4">
    <source>
        <dbReference type="ARBA" id="ARBA00011989"/>
    </source>
</evidence>
<proteinExistence type="inferred from homology"/>
<evidence type="ECO:0000256" key="6">
    <source>
        <dbReference type="ARBA" id="ARBA00059383"/>
    </source>
</evidence>
<accession>A0A316TFU3</accession>
<comment type="catalytic activity">
    <reaction evidence="1 7">
        <text>GDP-alpha-D-mannose = GDP-4-dehydro-alpha-D-rhamnose + H2O</text>
        <dbReference type="Rhea" id="RHEA:23820"/>
        <dbReference type="ChEBI" id="CHEBI:15377"/>
        <dbReference type="ChEBI" id="CHEBI:57527"/>
        <dbReference type="ChEBI" id="CHEBI:57964"/>
        <dbReference type="EC" id="4.2.1.47"/>
    </reaction>
</comment>
<dbReference type="EC" id="4.2.1.47" evidence="4 7"/>
<keyword evidence="10" id="KW-1185">Reference proteome</keyword>
<dbReference type="CDD" id="cd05260">
    <property type="entry name" value="GDP_MD_SDR_e"/>
    <property type="match status" value="1"/>
</dbReference>
<evidence type="ECO:0000256" key="5">
    <source>
        <dbReference type="ARBA" id="ARBA00023239"/>
    </source>
</evidence>
<dbReference type="Gene3D" id="3.40.50.720">
    <property type="entry name" value="NAD(P)-binding Rossmann-like Domain"/>
    <property type="match status" value="1"/>
</dbReference>
<dbReference type="AlphaFoldDB" id="A0A316TFU3"/>
<gene>
    <name evidence="7 9" type="primary">gmd</name>
    <name evidence="9" type="ORF">DJ010_20325</name>
</gene>
<dbReference type="GO" id="GO:0042351">
    <property type="term" value="P:'de novo' GDP-L-fucose biosynthetic process"/>
    <property type="evidence" value="ECO:0007669"/>
    <property type="project" value="TreeGrafter"/>
</dbReference>
<evidence type="ECO:0000313" key="9">
    <source>
        <dbReference type="EMBL" id="PWN01214.1"/>
    </source>
</evidence>
<dbReference type="SUPFAM" id="SSF51735">
    <property type="entry name" value="NAD(P)-binding Rossmann-fold domains"/>
    <property type="match status" value="1"/>
</dbReference>
<keyword evidence="5 7" id="KW-0456">Lyase</keyword>
<dbReference type="PANTHER" id="PTHR43715">
    <property type="entry name" value="GDP-MANNOSE 4,6-DEHYDRATASE"/>
    <property type="match status" value="1"/>
</dbReference>
<dbReference type="InterPro" id="IPR006368">
    <property type="entry name" value="GDP_Man_deHydtase"/>
</dbReference>
<reference evidence="9 10" key="1">
    <citation type="submission" date="2018-05" db="EMBL/GenBank/DDBJ databases">
        <title>Nocardioides silvaticus genome.</title>
        <authorList>
            <person name="Li C."/>
            <person name="Wang G."/>
        </authorList>
    </citation>
    <scope>NUCLEOTIDE SEQUENCE [LARGE SCALE GENOMIC DNA]</scope>
    <source>
        <strain evidence="9 10">CCTCC AB 2018079</strain>
    </source>
</reference>
<organism evidence="9 10">
    <name type="scientific">Nocardioides silvaticus</name>
    <dbReference type="NCBI Taxonomy" id="2201891"/>
    <lineage>
        <taxon>Bacteria</taxon>
        <taxon>Bacillati</taxon>
        <taxon>Actinomycetota</taxon>
        <taxon>Actinomycetes</taxon>
        <taxon>Propionibacteriales</taxon>
        <taxon>Nocardioidaceae</taxon>
        <taxon>Nocardioides</taxon>
    </lineage>
</organism>
<dbReference type="GO" id="GO:0070401">
    <property type="term" value="F:NADP+ binding"/>
    <property type="evidence" value="ECO:0007669"/>
    <property type="project" value="UniProtKB-UniRule"/>
</dbReference>